<name>A0AA38FH69_TAXCH</name>
<proteinExistence type="predicted"/>
<comment type="caution">
    <text evidence="1">The sequence shown here is derived from an EMBL/GenBank/DDBJ whole genome shotgun (WGS) entry which is preliminary data.</text>
</comment>
<accession>A0AA38FH69</accession>
<feature type="non-terminal residue" evidence="1">
    <location>
        <position position="92"/>
    </location>
</feature>
<organism evidence="1 2">
    <name type="scientific">Taxus chinensis</name>
    <name type="common">Chinese yew</name>
    <name type="synonym">Taxus wallichiana var. chinensis</name>
    <dbReference type="NCBI Taxonomy" id="29808"/>
    <lineage>
        <taxon>Eukaryota</taxon>
        <taxon>Viridiplantae</taxon>
        <taxon>Streptophyta</taxon>
        <taxon>Embryophyta</taxon>
        <taxon>Tracheophyta</taxon>
        <taxon>Spermatophyta</taxon>
        <taxon>Pinopsida</taxon>
        <taxon>Pinidae</taxon>
        <taxon>Conifers II</taxon>
        <taxon>Cupressales</taxon>
        <taxon>Taxaceae</taxon>
        <taxon>Taxus</taxon>
    </lineage>
</organism>
<gene>
    <name evidence="1" type="ORF">KI387_014126</name>
</gene>
<dbReference type="EMBL" id="JAHRHJ020000009">
    <property type="protein sequence ID" value="KAH9302543.1"/>
    <property type="molecule type" value="Genomic_DNA"/>
</dbReference>
<sequence length="92" mass="9904">ISTHTTAIISPTVSAPLSTTDLPIEAPLTPTSSTHPTNILDAIIQHGNTNINDSNDEVDTIELIDETLGKLNFTPIDIDASYFNDIFMVDGH</sequence>
<protein>
    <submittedName>
        <fullName evidence="1">Uncharacterized protein</fullName>
    </submittedName>
</protein>
<dbReference type="AlphaFoldDB" id="A0AA38FH69"/>
<reference evidence="1 2" key="1">
    <citation type="journal article" date="2021" name="Nat. Plants">
        <title>The Taxus genome provides insights into paclitaxel biosynthesis.</title>
        <authorList>
            <person name="Xiong X."/>
            <person name="Gou J."/>
            <person name="Liao Q."/>
            <person name="Li Y."/>
            <person name="Zhou Q."/>
            <person name="Bi G."/>
            <person name="Li C."/>
            <person name="Du R."/>
            <person name="Wang X."/>
            <person name="Sun T."/>
            <person name="Guo L."/>
            <person name="Liang H."/>
            <person name="Lu P."/>
            <person name="Wu Y."/>
            <person name="Zhang Z."/>
            <person name="Ro D.K."/>
            <person name="Shang Y."/>
            <person name="Huang S."/>
            <person name="Yan J."/>
        </authorList>
    </citation>
    <scope>NUCLEOTIDE SEQUENCE [LARGE SCALE GENOMIC DNA]</scope>
    <source>
        <strain evidence="1">Ta-2019</strain>
    </source>
</reference>
<dbReference type="Proteomes" id="UP000824469">
    <property type="component" value="Unassembled WGS sequence"/>
</dbReference>
<evidence type="ECO:0000313" key="1">
    <source>
        <dbReference type="EMBL" id="KAH9302543.1"/>
    </source>
</evidence>
<feature type="non-terminal residue" evidence="1">
    <location>
        <position position="1"/>
    </location>
</feature>
<keyword evidence="2" id="KW-1185">Reference proteome</keyword>
<evidence type="ECO:0000313" key="2">
    <source>
        <dbReference type="Proteomes" id="UP000824469"/>
    </source>
</evidence>